<dbReference type="RefSeq" id="XP_002835332.1">
    <property type="nucleotide sequence ID" value="XM_002835286.1"/>
</dbReference>
<dbReference type="HOGENOM" id="CLU_3406593_0_0_1"/>
<dbReference type="KEGG" id="tml:GSTUM_00000039001"/>
<gene>
    <name evidence="1" type="ORF">GSTUM_00000039001</name>
</gene>
<evidence type="ECO:0000313" key="1">
    <source>
        <dbReference type="EMBL" id="CAZ79489.1"/>
    </source>
</evidence>
<sequence length="30" mass="3718">MPMERWKYLAARRCQTKCEKLRHIPKDKNS</sequence>
<dbReference type="AlphaFoldDB" id="D5G4Q3"/>
<dbReference type="InParanoid" id="D5G4Q3"/>
<dbReference type="GeneID" id="9188425"/>
<organism evidence="1 2">
    <name type="scientific">Tuber melanosporum (strain Mel28)</name>
    <name type="common">Perigord black truffle</name>
    <dbReference type="NCBI Taxonomy" id="656061"/>
    <lineage>
        <taxon>Eukaryota</taxon>
        <taxon>Fungi</taxon>
        <taxon>Dikarya</taxon>
        <taxon>Ascomycota</taxon>
        <taxon>Pezizomycotina</taxon>
        <taxon>Pezizomycetes</taxon>
        <taxon>Pezizales</taxon>
        <taxon>Tuberaceae</taxon>
        <taxon>Tuber</taxon>
    </lineage>
</organism>
<name>D5G4Q3_TUBMM</name>
<dbReference type="Proteomes" id="UP000006911">
    <property type="component" value="Unassembled WGS sequence"/>
</dbReference>
<keyword evidence="2" id="KW-1185">Reference proteome</keyword>
<protein>
    <submittedName>
        <fullName evidence="1">(Perigord truffle) hypothetical protein</fullName>
    </submittedName>
</protein>
<evidence type="ECO:0000313" key="2">
    <source>
        <dbReference type="Proteomes" id="UP000006911"/>
    </source>
</evidence>
<dbReference type="EMBL" id="FN429990">
    <property type="protein sequence ID" value="CAZ79489.1"/>
    <property type="molecule type" value="Genomic_DNA"/>
</dbReference>
<proteinExistence type="predicted"/>
<accession>D5G4Q3</accession>
<reference evidence="1 2" key="1">
    <citation type="journal article" date="2010" name="Nature">
        <title>Perigord black truffle genome uncovers evolutionary origins and mechanisms of symbiosis.</title>
        <authorList>
            <person name="Martin F."/>
            <person name="Kohler A."/>
            <person name="Murat C."/>
            <person name="Balestrini R."/>
            <person name="Coutinho P.M."/>
            <person name="Jaillon O."/>
            <person name="Montanini B."/>
            <person name="Morin E."/>
            <person name="Noel B."/>
            <person name="Percudani R."/>
            <person name="Porcel B."/>
            <person name="Rubini A."/>
            <person name="Amicucci A."/>
            <person name="Amselem J."/>
            <person name="Anthouard V."/>
            <person name="Arcioni S."/>
            <person name="Artiguenave F."/>
            <person name="Aury J.M."/>
            <person name="Ballario P."/>
            <person name="Bolchi A."/>
            <person name="Brenna A."/>
            <person name="Brun A."/>
            <person name="Buee M."/>
            <person name="Cantarel B."/>
            <person name="Chevalier G."/>
            <person name="Couloux A."/>
            <person name="Da Silva C."/>
            <person name="Denoeud F."/>
            <person name="Duplessis S."/>
            <person name="Ghignone S."/>
            <person name="Hilselberger B."/>
            <person name="Iotti M."/>
            <person name="Marcais B."/>
            <person name="Mello A."/>
            <person name="Miranda M."/>
            <person name="Pacioni G."/>
            <person name="Quesneville H."/>
            <person name="Riccioni C."/>
            <person name="Ruotolo R."/>
            <person name="Splivallo R."/>
            <person name="Stocchi V."/>
            <person name="Tisserant E."/>
            <person name="Viscomi A.R."/>
            <person name="Zambonelli A."/>
            <person name="Zampieri E."/>
            <person name="Henrissat B."/>
            <person name="Lebrun M.H."/>
            <person name="Paolocci F."/>
            <person name="Bonfante P."/>
            <person name="Ottonello S."/>
            <person name="Wincker P."/>
        </authorList>
    </citation>
    <scope>NUCLEOTIDE SEQUENCE [LARGE SCALE GENOMIC DNA]</scope>
    <source>
        <strain evidence="1 2">Mel28</strain>
    </source>
</reference>